<dbReference type="PANTHER" id="PTHR39677:SF4">
    <property type="entry name" value="RIBONUCLEASE VAPC6"/>
    <property type="match status" value="1"/>
</dbReference>
<dbReference type="Pfam" id="PF01850">
    <property type="entry name" value="PIN"/>
    <property type="match status" value="1"/>
</dbReference>
<evidence type="ECO:0000313" key="2">
    <source>
        <dbReference type="EMBL" id="HEC56828.1"/>
    </source>
</evidence>
<evidence type="ECO:0000259" key="1">
    <source>
        <dbReference type="Pfam" id="PF01850"/>
    </source>
</evidence>
<proteinExistence type="predicted"/>
<dbReference type="PANTHER" id="PTHR39677">
    <property type="entry name" value="RIBONUCLEASE VAPC6"/>
    <property type="match status" value="1"/>
</dbReference>
<gene>
    <name evidence="2" type="ORF">ENI32_02940</name>
</gene>
<dbReference type="AlphaFoldDB" id="A0A7J2S026"/>
<dbReference type="Gene3D" id="3.40.50.1010">
    <property type="entry name" value="5'-nuclease"/>
    <property type="match status" value="1"/>
</dbReference>
<comment type="caution">
    <text evidence="2">The sequence shown here is derived from an EMBL/GenBank/DDBJ whole genome shotgun (WGS) entry which is preliminary data.</text>
</comment>
<name>A0A7J2S026_9EURY</name>
<dbReference type="InterPro" id="IPR002716">
    <property type="entry name" value="PIN_dom"/>
</dbReference>
<dbReference type="SUPFAM" id="SSF88723">
    <property type="entry name" value="PIN domain-like"/>
    <property type="match status" value="1"/>
</dbReference>
<feature type="domain" description="PIN" evidence="1">
    <location>
        <begin position="13"/>
        <end position="127"/>
    </location>
</feature>
<accession>A0A7J2S026</accession>
<dbReference type="EMBL" id="DRIE01000048">
    <property type="protein sequence ID" value="HEC56828.1"/>
    <property type="molecule type" value="Genomic_DNA"/>
</dbReference>
<dbReference type="Proteomes" id="UP000885936">
    <property type="component" value="Unassembled WGS sequence"/>
</dbReference>
<dbReference type="InterPro" id="IPR029060">
    <property type="entry name" value="PIN-like_dom_sf"/>
</dbReference>
<organism evidence="2">
    <name type="scientific">Candidatus Syntropharchaeum butanivorans</name>
    <dbReference type="NCBI Taxonomy" id="1839936"/>
    <lineage>
        <taxon>Archaea</taxon>
        <taxon>Methanobacteriati</taxon>
        <taxon>Methanobacteriota</taxon>
        <taxon>Stenosarchaea group</taxon>
        <taxon>Methanomicrobia</taxon>
        <taxon>Methanosarcinales</taxon>
        <taxon>ANME-2 cluster</taxon>
        <taxon>Candidatus Syntropharchaeum</taxon>
    </lineage>
</organism>
<reference evidence="2" key="1">
    <citation type="journal article" date="2020" name="mSystems">
        <title>Genome- and Community-Level Interaction Insights into Carbon Utilization and Element Cycling Functions of Hydrothermarchaeota in Hydrothermal Sediment.</title>
        <authorList>
            <person name="Zhou Z."/>
            <person name="Liu Y."/>
            <person name="Xu W."/>
            <person name="Pan J."/>
            <person name="Luo Z.H."/>
            <person name="Li M."/>
        </authorList>
    </citation>
    <scope>NUCLEOTIDE SEQUENCE [LARGE SCALE GENOMIC DNA]</scope>
    <source>
        <strain evidence="2">HyVt-386</strain>
    </source>
</reference>
<sequence>MSGSSWEKGRQKRYESVVSEELYTSLNVIEETTYILMKLRASDLTGIKKHYDLMKEMKGNEKVYEKCFNLSRDFFFSLSALDIKVLPLTLSWEEVLETMKEFRLFPNDALIAATCKYHGINEVATFNPIPNPDL</sequence>
<protein>
    <submittedName>
        <fullName evidence="2">PIN domain-containing protein</fullName>
    </submittedName>
</protein>